<dbReference type="GO" id="GO:0048471">
    <property type="term" value="C:perinuclear region of cytoplasm"/>
    <property type="evidence" value="ECO:0007669"/>
    <property type="project" value="UniProtKB-SubCell"/>
</dbReference>
<dbReference type="GO" id="GO:0031902">
    <property type="term" value="C:late endosome membrane"/>
    <property type="evidence" value="ECO:0007669"/>
    <property type="project" value="UniProtKB-SubCell"/>
</dbReference>
<keyword evidence="20" id="KW-0539">Nucleus</keyword>
<feature type="domain" description="SIN1-type PH" evidence="25">
    <location>
        <begin position="389"/>
        <end position="494"/>
    </location>
</feature>
<dbReference type="STRING" id="7574.A0A1S3J465"/>
<dbReference type="Gene3D" id="2.30.29.30">
    <property type="entry name" value="Pleckstrin-homology domain (PH domain)/Phosphotyrosine-binding domain (PTB)"/>
    <property type="match status" value="1"/>
</dbReference>
<evidence type="ECO:0000256" key="12">
    <source>
        <dbReference type="ARBA" id="ARBA00022490"/>
    </source>
</evidence>
<evidence type="ECO:0000256" key="5">
    <source>
        <dbReference type="ARBA" id="ARBA00004406"/>
    </source>
</evidence>
<evidence type="ECO:0000256" key="7">
    <source>
        <dbReference type="ARBA" id="ARBA00004556"/>
    </source>
</evidence>
<dbReference type="RefSeq" id="XP_013405227.1">
    <property type="nucleotide sequence ID" value="XM_013549773.1"/>
</dbReference>
<keyword evidence="27" id="KW-1185">Reference proteome</keyword>
<name>A0A1S3J465_LINAN</name>
<dbReference type="GO" id="GO:0005634">
    <property type="term" value="C:nucleus"/>
    <property type="evidence" value="ECO:0007669"/>
    <property type="project" value="UniProtKB-SubCell"/>
</dbReference>
<dbReference type="FunFam" id="2.30.29.30:FF:000585">
    <property type="entry name" value="target of rapamycin complex 2 subunit MAPKAP1 isoform X3"/>
    <property type="match status" value="1"/>
</dbReference>
<evidence type="ECO:0000256" key="6">
    <source>
        <dbReference type="ARBA" id="ARBA00004450"/>
    </source>
</evidence>
<evidence type="ECO:0000256" key="10">
    <source>
        <dbReference type="ARBA" id="ARBA00014183"/>
    </source>
</evidence>
<dbReference type="OrthoDB" id="241990at2759"/>
<protein>
    <recommendedName>
        <fullName evidence="10">Target of rapamycin complex 2 subunit MAPKAP1</fullName>
    </recommendedName>
    <alternativeName>
        <fullName evidence="22">Stress-activated map kinase-interacting protein 1</fullName>
    </alternativeName>
</protein>
<dbReference type="GO" id="GO:0005789">
    <property type="term" value="C:endoplasmic reticulum membrane"/>
    <property type="evidence" value="ECO:0007669"/>
    <property type="project" value="UniProtKB-SubCell"/>
</dbReference>
<accession>A0A1S3J465</accession>
<comment type="subcellular location">
    <subcellularLocation>
        <location evidence="2">Cell membrane</location>
        <topology evidence="2">Peripheral membrane protein</topology>
    </subcellularLocation>
    <subcellularLocation>
        <location evidence="7">Cytoplasm</location>
        <location evidence="7">Perinuclear region</location>
    </subcellularLocation>
    <subcellularLocation>
        <location evidence="3">Early endosome membrane</location>
        <topology evidence="3">Peripheral membrane protein</topology>
    </subcellularLocation>
    <subcellularLocation>
        <location evidence="5">Endoplasmic reticulum membrane</location>
        <topology evidence="5">Peripheral membrane protein</topology>
    </subcellularLocation>
    <subcellularLocation>
        <location evidence="4">Golgi apparatus membrane</location>
        <topology evidence="4">Peripheral membrane protein</topology>
    </subcellularLocation>
    <subcellularLocation>
        <location evidence="8">Late endosome membrane</location>
        <topology evidence="8">Peripheral membrane protein</topology>
    </subcellularLocation>
    <subcellularLocation>
        <location evidence="21">Lysosome membrane</location>
        <topology evidence="21">Peripheral membrane protein</topology>
    </subcellularLocation>
    <subcellularLocation>
        <location evidence="6">Mitochondrion outer membrane</location>
        <topology evidence="6">Peripheral membrane protein</topology>
    </subcellularLocation>
    <subcellularLocation>
        <location evidence="1">Nucleus</location>
    </subcellularLocation>
</comment>
<feature type="domain" description="CRIM" evidence="24">
    <location>
        <begin position="150"/>
        <end position="278"/>
    </location>
</feature>
<evidence type="ECO:0000256" key="18">
    <source>
        <dbReference type="ARBA" id="ARBA00023136"/>
    </source>
</evidence>
<evidence type="ECO:0000256" key="15">
    <source>
        <dbReference type="ARBA" id="ARBA00022824"/>
    </source>
</evidence>
<dbReference type="GO" id="GO:0005546">
    <property type="term" value="F:phosphatidylinositol-4,5-bisphosphate binding"/>
    <property type="evidence" value="ECO:0007669"/>
    <property type="project" value="TreeGrafter"/>
</dbReference>
<dbReference type="GO" id="GO:0031932">
    <property type="term" value="C:TORC2 complex"/>
    <property type="evidence" value="ECO:0007669"/>
    <property type="project" value="InterPro"/>
</dbReference>
<sequence>MALFDDVNFIITHLRNSYITSDDTGICEIVIENEEYPDKPKEKRISDGYSKHRTLPAQYDSGCSTDGSDSEVSTSYDIVSDMDIGAHRRRSNTAQRLERIKVQKQRQSRIKHVQWKEGQEYNVEELGHLFEKVDFGKKDTDKAETRVRSTSALSRRLEKSSGIPNNLFHDYAKFDGKAHSGVATKAIDIFLTMVSDEERPYPMLVVTIATAKVQDLIGLICWQYTNEGRKPALSKNLELYSLYMAEDDGEVDYDFPSLDIREPISKFGFSKLALVQEKAVAKINKAAPVVTIYLPSKGFNKIQVESESILMKEILEKVLQKRKINTKGLSYLLEKQNEPGVAIDLDSPLSAMETLEFCLVREHSARGDQHMLSAPADASSAVFSLTSHQYKSYRVSMALKLGRNTEVHLGISGDKIEIDPVSSKASTRTLFQKQKPSNYNIEDVAACELIEEKSTGKSTFRLIYKSNLDQKHHDFEAESAKANEIIQHINTILELRSSLVRKEYMAMKQRKLNKSKRLPYSHSHWYSP</sequence>
<keyword evidence="17" id="KW-0496">Mitochondrion</keyword>
<evidence type="ECO:0000259" key="25">
    <source>
        <dbReference type="Pfam" id="PF16979"/>
    </source>
</evidence>
<keyword evidence="15" id="KW-0256">Endoplasmic reticulum</keyword>
<dbReference type="GO" id="GO:0005765">
    <property type="term" value="C:lysosomal membrane"/>
    <property type="evidence" value="ECO:0007669"/>
    <property type="project" value="UniProtKB-SubCell"/>
</dbReference>
<dbReference type="InterPro" id="IPR031313">
    <property type="entry name" value="Sin1_PH_dom"/>
</dbReference>
<dbReference type="Pfam" id="PF25322">
    <property type="entry name" value="RBD_SIN1"/>
    <property type="match status" value="1"/>
</dbReference>
<reference evidence="28" key="1">
    <citation type="submission" date="2025-08" db="UniProtKB">
        <authorList>
            <consortium name="RefSeq"/>
        </authorList>
    </citation>
    <scope>IDENTIFICATION</scope>
    <source>
        <tissue evidence="28">Gonads</tissue>
    </source>
</reference>
<evidence type="ECO:0000256" key="16">
    <source>
        <dbReference type="ARBA" id="ARBA00023034"/>
    </source>
</evidence>
<evidence type="ECO:0000256" key="3">
    <source>
        <dbReference type="ARBA" id="ARBA00004220"/>
    </source>
</evidence>
<dbReference type="AlphaFoldDB" id="A0A1S3J465"/>
<evidence type="ECO:0000256" key="11">
    <source>
        <dbReference type="ARBA" id="ARBA00022475"/>
    </source>
</evidence>
<keyword evidence="11" id="KW-1003">Cell membrane</keyword>
<proteinExistence type="inferred from homology"/>
<evidence type="ECO:0000256" key="8">
    <source>
        <dbReference type="ARBA" id="ARBA00004633"/>
    </source>
</evidence>
<dbReference type="GO" id="GO:0005741">
    <property type="term" value="C:mitochondrial outer membrane"/>
    <property type="evidence" value="ECO:0007669"/>
    <property type="project" value="UniProtKB-SubCell"/>
</dbReference>
<keyword evidence="13" id="KW-0967">Endosome</keyword>
<evidence type="ECO:0000259" key="26">
    <source>
        <dbReference type="Pfam" id="PF25322"/>
    </source>
</evidence>
<dbReference type="InterPro" id="IPR008828">
    <property type="entry name" value="Sin1/Avo1"/>
</dbReference>
<feature type="domain" description="Sin1 N-terminal" evidence="23">
    <location>
        <begin position="18"/>
        <end position="135"/>
    </location>
</feature>
<evidence type="ECO:0000256" key="22">
    <source>
        <dbReference type="ARBA" id="ARBA00031431"/>
    </source>
</evidence>
<dbReference type="PANTHER" id="PTHR13335">
    <property type="entry name" value="TARGET OF RAPAMYCIN COMPLEX 2 SUBUNIT MAPKAP1"/>
    <property type="match status" value="1"/>
</dbReference>
<dbReference type="GO" id="GO:0005886">
    <property type="term" value="C:plasma membrane"/>
    <property type="evidence" value="ECO:0007669"/>
    <property type="project" value="UniProtKB-SubCell"/>
</dbReference>
<dbReference type="Pfam" id="PF16978">
    <property type="entry name" value="CRIM"/>
    <property type="match status" value="1"/>
</dbReference>
<dbReference type="FunCoup" id="A0A1S3J465">
    <property type="interactions" value="2221"/>
</dbReference>
<dbReference type="Proteomes" id="UP000085678">
    <property type="component" value="Unplaced"/>
</dbReference>
<dbReference type="InParanoid" id="A0A1S3J465"/>
<dbReference type="Pfam" id="PF05422">
    <property type="entry name" value="SIN1"/>
    <property type="match status" value="1"/>
</dbReference>
<dbReference type="GO" id="GO:0038203">
    <property type="term" value="P:TORC2 signaling"/>
    <property type="evidence" value="ECO:0007669"/>
    <property type="project" value="TreeGrafter"/>
</dbReference>
<evidence type="ECO:0000256" key="13">
    <source>
        <dbReference type="ARBA" id="ARBA00022753"/>
    </source>
</evidence>
<dbReference type="Pfam" id="PF16979">
    <property type="entry name" value="SIN1_PH"/>
    <property type="match status" value="1"/>
</dbReference>
<evidence type="ECO:0000256" key="4">
    <source>
        <dbReference type="ARBA" id="ARBA00004395"/>
    </source>
</evidence>
<dbReference type="InterPro" id="IPR032679">
    <property type="entry name" value="Sin1_N"/>
</dbReference>
<dbReference type="GO" id="GO:0030674">
    <property type="term" value="F:protein-macromolecule adaptor activity"/>
    <property type="evidence" value="ECO:0007669"/>
    <property type="project" value="UniProtKB-ARBA"/>
</dbReference>
<evidence type="ECO:0000259" key="24">
    <source>
        <dbReference type="Pfam" id="PF16978"/>
    </source>
</evidence>
<dbReference type="InterPro" id="IPR011993">
    <property type="entry name" value="PH-like_dom_sf"/>
</dbReference>
<gene>
    <name evidence="28" type="primary">LOC106170047</name>
</gene>
<keyword evidence="14" id="KW-1000">Mitochondrion outer membrane</keyword>
<evidence type="ECO:0000313" key="27">
    <source>
        <dbReference type="Proteomes" id="UP000085678"/>
    </source>
</evidence>
<keyword evidence="19" id="KW-0458">Lysosome</keyword>
<evidence type="ECO:0000256" key="9">
    <source>
        <dbReference type="ARBA" id="ARBA00009407"/>
    </source>
</evidence>
<organism evidence="27 28">
    <name type="scientific">Lingula anatina</name>
    <name type="common">Brachiopod</name>
    <name type="synonym">Lingula unguis</name>
    <dbReference type="NCBI Taxonomy" id="7574"/>
    <lineage>
        <taxon>Eukaryota</taxon>
        <taxon>Metazoa</taxon>
        <taxon>Spiralia</taxon>
        <taxon>Lophotrochozoa</taxon>
        <taxon>Brachiopoda</taxon>
        <taxon>Linguliformea</taxon>
        <taxon>Lingulata</taxon>
        <taxon>Lingulida</taxon>
        <taxon>Linguloidea</taxon>
        <taxon>Lingulidae</taxon>
        <taxon>Lingula</taxon>
    </lineage>
</organism>
<evidence type="ECO:0000256" key="17">
    <source>
        <dbReference type="ARBA" id="ARBA00023128"/>
    </source>
</evidence>
<keyword evidence="16" id="KW-0333">Golgi apparatus</keyword>
<evidence type="ECO:0000313" key="28">
    <source>
        <dbReference type="RefSeq" id="XP_013405227.1"/>
    </source>
</evidence>
<feature type="domain" description="Target of rapamycin complex 2 subunit MAPKAP1-like Ras-binding" evidence="26">
    <location>
        <begin position="297"/>
        <end position="361"/>
    </location>
</feature>
<dbReference type="InterPro" id="IPR057339">
    <property type="entry name" value="RBD_SIN1"/>
</dbReference>
<evidence type="ECO:0000259" key="23">
    <source>
        <dbReference type="Pfam" id="PF05422"/>
    </source>
</evidence>
<evidence type="ECO:0000256" key="1">
    <source>
        <dbReference type="ARBA" id="ARBA00004123"/>
    </source>
</evidence>
<evidence type="ECO:0000256" key="14">
    <source>
        <dbReference type="ARBA" id="ARBA00022787"/>
    </source>
</evidence>
<dbReference type="GO" id="GO:0000139">
    <property type="term" value="C:Golgi membrane"/>
    <property type="evidence" value="ECO:0007669"/>
    <property type="project" value="UniProtKB-SubCell"/>
</dbReference>
<evidence type="ECO:0000256" key="21">
    <source>
        <dbReference type="ARBA" id="ARBA00023765"/>
    </source>
</evidence>
<keyword evidence="18" id="KW-0472">Membrane</keyword>
<dbReference type="PANTHER" id="PTHR13335:SF1">
    <property type="entry name" value="TARGET OF RAPAMYCIN COMPLEX 2 SUBUNIT MAPKAP1"/>
    <property type="match status" value="1"/>
</dbReference>
<dbReference type="KEGG" id="lak:106170047"/>
<evidence type="ECO:0000256" key="2">
    <source>
        <dbReference type="ARBA" id="ARBA00004202"/>
    </source>
</evidence>
<comment type="similarity">
    <text evidence="9">Belongs to the SIN1 family.</text>
</comment>
<evidence type="ECO:0000256" key="20">
    <source>
        <dbReference type="ARBA" id="ARBA00023242"/>
    </source>
</evidence>
<dbReference type="InterPro" id="IPR031567">
    <property type="entry name" value="CRIM_dom"/>
</dbReference>
<evidence type="ECO:0000256" key="19">
    <source>
        <dbReference type="ARBA" id="ARBA00023228"/>
    </source>
</evidence>
<dbReference type="GO" id="GO:0031901">
    <property type="term" value="C:early endosome membrane"/>
    <property type="evidence" value="ECO:0007669"/>
    <property type="project" value="UniProtKB-SubCell"/>
</dbReference>
<dbReference type="GeneID" id="106170047"/>
<keyword evidence="12" id="KW-0963">Cytoplasm</keyword>